<keyword evidence="2" id="KW-1185">Reference proteome</keyword>
<proteinExistence type="predicted"/>
<dbReference type="EMBL" id="JAOYFB010000001">
    <property type="protein sequence ID" value="KAK4002747.1"/>
    <property type="molecule type" value="Genomic_DNA"/>
</dbReference>
<comment type="caution">
    <text evidence="1">The sequence shown here is derived from an EMBL/GenBank/DDBJ whole genome shotgun (WGS) entry which is preliminary data.</text>
</comment>
<reference evidence="1 2" key="1">
    <citation type="journal article" date="2023" name="Nucleic Acids Res.">
        <title>The hologenome of Daphnia magna reveals possible DNA methylation and microbiome-mediated evolution of the host genome.</title>
        <authorList>
            <person name="Chaturvedi A."/>
            <person name="Li X."/>
            <person name="Dhandapani V."/>
            <person name="Marshall H."/>
            <person name="Kissane S."/>
            <person name="Cuenca-Cambronero M."/>
            <person name="Asole G."/>
            <person name="Calvet F."/>
            <person name="Ruiz-Romero M."/>
            <person name="Marangio P."/>
            <person name="Guigo R."/>
            <person name="Rago D."/>
            <person name="Mirbahai L."/>
            <person name="Eastwood N."/>
            <person name="Colbourne J.K."/>
            <person name="Zhou J."/>
            <person name="Mallon E."/>
            <person name="Orsini L."/>
        </authorList>
    </citation>
    <scope>NUCLEOTIDE SEQUENCE [LARGE SCALE GENOMIC DNA]</scope>
    <source>
        <strain evidence="1">LRV0_1</strain>
    </source>
</reference>
<name>A0ABQ9YQ50_9CRUS</name>
<sequence>MTLKAGSFSCFLRKGTLDALMSNTNQSNRNVVEIIRERYANRVSLFSIRNHNGFEEDIDGVLVLFISAALQCAKIDGKKICSSCRSARCQLH</sequence>
<accession>A0ABQ9YQ50</accession>
<organism evidence="1 2">
    <name type="scientific">Daphnia magna</name>
    <dbReference type="NCBI Taxonomy" id="35525"/>
    <lineage>
        <taxon>Eukaryota</taxon>
        <taxon>Metazoa</taxon>
        <taxon>Ecdysozoa</taxon>
        <taxon>Arthropoda</taxon>
        <taxon>Crustacea</taxon>
        <taxon>Branchiopoda</taxon>
        <taxon>Diplostraca</taxon>
        <taxon>Cladocera</taxon>
        <taxon>Anomopoda</taxon>
        <taxon>Daphniidae</taxon>
        <taxon>Daphnia</taxon>
    </lineage>
</organism>
<gene>
    <name evidence="1" type="ORF">OUZ56_004551</name>
</gene>
<protein>
    <submittedName>
        <fullName evidence="1">Uncharacterized protein</fullName>
    </submittedName>
</protein>
<evidence type="ECO:0000313" key="2">
    <source>
        <dbReference type="Proteomes" id="UP001234178"/>
    </source>
</evidence>
<dbReference type="Proteomes" id="UP001234178">
    <property type="component" value="Unassembled WGS sequence"/>
</dbReference>
<evidence type="ECO:0000313" key="1">
    <source>
        <dbReference type="EMBL" id="KAK4002747.1"/>
    </source>
</evidence>